<evidence type="ECO:0000256" key="2">
    <source>
        <dbReference type="SAM" id="Phobius"/>
    </source>
</evidence>
<evidence type="ECO:0000256" key="3">
    <source>
        <dbReference type="SAM" id="SignalP"/>
    </source>
</evidence>
<comment type="caution">
    <text evidence="4">The sequence shown here is derived from an EMBL/GenBank/DDBJ whole genome shotgun (WGS) entry which is preliminary data.</text>
</comment>
<feature type="signal peptide" evidence="3">
    <location>
        <begin position="1"/>
        <end position="25"/>
    </location>
</feature>
<feature type="region of interest" description="Disordered" evidence="1">
    <location>
        <begin position="107"/>
        <end position="139"/>
    </location>
</feature>
<feature type="chain" id="PRO_5042962898" description="Extracellular membrane protein CFEM domain-containing protein" evidence="3">
    <location>
        <begin position="26"/>
        <end position="301"/>
    </location>
</feature>
<dbReference type="AlphaFoldDB" id="A0AAN7GTN3"/>
<reference evidence="4" key="2">
    <citation type="submission" date="2023-05" db="EMBL/GenBank/DDBJ databases">
        <authorList>
            <consortium name="Lawrence Berkeley National Laboratory"/>
            <person name="Steindorff A."/>
            <person name="Hensen N."/>
            <person name="Bonometti L."/>
            <person name="Westerberg I."/>
            <person name="Brannstrom I.O."/>
            <person name="Guillou S."/>
            <person name="Cros-Aarteil S."/>
            <person name="Calhoun S."/>
            <person name="Haridas S."/>
            <person name="Kuo A."/>
            <person name="Mondo S."/>
            <person name="Pangilinan J."/>
            <person name="Riley R."/>
            <person name="Labutti K."/>
            <person name="Andreopoulos B."/>
            <person name="Lipzen A."/>
            <person name="Chen C."/>
            <person name="Yanf M."/>
            <person name="Daum C."/>
            <person name="Ng V."/>
            <person name="Clum A."/>
            <person name="Ohm R."/>
            <person name="Martin F."/>
            <person name="Silar P."/>
            <person name="Natvig D."/>
            <person name="Lalanne C."/>
            <person name="Gautier V."/>
            <person name="Ament-Velasquez S.L."/>
            <person name="Kruys A."/>
            <person name="Hutchinson M.I."/>
            <person name="Powell A.J."/>
            <person name="Barry K."/>
            <person name="Miller A.N."/>
            <person name="Grigoriev I.V."/>
            <person name="Debuchy R."/>
            <person name="Gladieux P."/>
            <person name="Thoren M.H."/>
            <person name="Johannesson H."/>
        </authorList>
    </citation>
    <scope>NUCLEOTIDE SEQUENCE</scope>
    <source>
        <strain evidence="4">CBS 990.96</strain>
    </source>
</reference>
<dbReference type="Proteomes" id="UP001301958">
    <property type="component" value="Unassembled WGS sequence"/>
</dbReference>
<evidence type="ECO:0000313" key="4">
    <source>
        <dbReference type="EMBL" id="KAK4226741.1"/>
    </source>
</evidence>
<protein>
    <recommendedName>
        <fullName evidence="6">Extracellular membrane protein CFEM domain-containing protein</fullName>
    </recommendedName>
</protein>
<feature type="transmembrane region" description="Helical" evidence="2">
    <location>
        <begin position="143"/>
        <end position="166"/>
    </location>
</feature>
<reference evidence="4" key="1">
    <citation type="journal article" date="2023" name="Mol. Phylogenet. Evol.">
        <title>Genome-scale phylogeny and comparative genomics of the fungal order Sordariales.</title>
        <authorList>
            <person name="Hensen N."/>
            <person name="Bonometti L."/>
            <person name="Westerberg I."/>
            <person name="Brannstrom I.O."/>
            <person name="Guillou S."/>
            <person name="Cros-Aarteil S."/>
            <person name="Calhoun S."/>
            <person name="Haridas S."/>
            <person name="Kuo A."/>
            <person name="Mondo S."/>
            <person name="Pangilinan J."/>
            <person name="Riley R."/>
            <person name="LaButti K."/>
            <person name="Andreopoulos B."/>
            <person name="Lipzen A."/>
            <person name="Chen C."/>
            <person name="Yan M."/>
            <person name="Daum C."/>
            <person name="Ng V."/>
            <person name="Clum A."/>
            <person name="Steindorff A."/>
            <person name="Ohm R.A."/>
            <person name="Martin F."/>
            <person name="Silar P."/>
            <person name="Natvig D.O."/>
            <person name="Lalanne C."/>
            <person name="Gautier V."/>
            <person name="Ament-Velasquez S.L."/>
            <person name="Kruys A."/>
            <person name="Hutchinson M.I."/>
            <person name="Powell A.J."/>
            <person name="Barry K."/>
            <person name="Miller A.N."/>
            <person name="Grigoriev I.V."/>
            <person name="Debuchy R."/>
            <person name="Gladieux P."/>
            <person name="Hiltunen Thoren M."/>
            <person name="Johannesson H."/>
        </authorList>
    </citation>
    <scope>NUCLEOTIDE SEQUENCE</scope>
    <source>
        <strain evidence="4">CBS 990.96</strain>
    </source>
</reference>
<feature type="region of interest" description="Disordered" evidence="1">
    <location>
        <begin position="179"/>
        <end position="216"/>
    </location>
</feature>
<keyword evidence="2" id="KW-1133">Transmembrane helix</keyword>
<keyword evidence="2" id="KW-0812">Transmembrane</keyword>
<keyword evidence="5" id="KW-1185">Reference proteome</keyword>
<evidence type="ECO:0000256" key="1">
    <source>
        <dbReference type="SAM" id="MobiDB-lite"/>
    </source>
</evidence>
<gene>
    <name evidence="4" type="ORF">QBC38DRAFT_479837</name>
</gene>
<feature type="compositionally biased region" description="Low complexity" evidence="1">
    <location>
        <begin position="112"/>
        <end position="128"/>
    </location>
</feature>
<evidence type="ECO:0000313" key="5">
    <source>
        <dbReference type="Proteomes" id="UP001301958"/>
    </source>
</evidence>
<evidence type="ECO:0008006" key="6">
    <source>
        <dbReference type="Google" id="ProtNLM"/>
    </source>
</evidence>
<feature type="compositionally biased region" description="Basic and acidic residues" evidence="1">
    <location>
        <begin position="129"/>
        <end position="139"/>
    </location>
</feature>
<keyword evidence="3" id="KW-0732">Signal</keyword>
<keyword evidence="2" id="KW-0472">Membrane</keyword>
<name>A0AAN7GTN3_9PEZI</name>
<dbReference type="EMBL" id="MU865343">
    <property type="protein sequence ID" value="KAK4226741.1"/>
    <property type="molecule type" value="Genomic_DNA"/>
</dbReference>
<organism evidence="4 5">
    <name type="scientific">Podospora fimiseda</name>
    <dbReference type="NCBI Taxonomy" id="252190"/>
    <lineage>
        <taxon>Eukaryota</taxon>
        <taxon>Fungi</taxon>
        <taxon>Dikarya</taxon>
        <taxon>Ascomycota</taxon>
        <taxon>Pezizomycotina</taxon>
        <taxon>Sordariomycetes</taxon>
        <taxon>Sordariomycetidae</taxon>
        <taxon>Sordariales</taxon>
        <taxon>Podosporaceae</taxon>
        <taxon>Podospora</taxon>
    </lineage>
</organism>
<feature type="compositionally biased region" description="Low complexity" evidence="1">
    <location>
        <begin position="201"/>
        <end position="214"/>
    </location>
</feature>
<accession>A0AAN7GTN3</accession>
<sequence>MISTRSVRVLPTALLALIFVSTSRAGTIDFGFYPKSTQECLYAAADTSRCESGSVSATNACLCRNGGNFVTDTASCLGRSSSSDLEAVYTTMEDACRNSNTPLNVSKESFMSSASSPTPSTPTNTSAPSEEKDKGDGKLSKGALAGIIVGAIAGAAVLGVAIFFLWTYTRKRREESHTMLPYEQPTQPGHMSLLPTLGDESTSYSSPPDTRSSSIRPYHRASGFNWESPHQLVYNAEADVSDTQNSACQSYSPVATSPPGLAVVELDSINTQPAAIYEVPAEMESSSVFHQNLRMSGQHYH</sequence>
<proteinExistence type="predicted"/>